<dbReference type="PROSITE" id="PS51930">
    <property type="entry name" value="BMC_2"/>
    <property type="match status" value="1"/>
</dbReference>
<proteinExistence type="inferred from homology"/>
<evidence type="ECO:0000256" key="2">
    <source>
        <dbReference type="ARBA" id="ARBA00024446"/>
    </source>
</evidence>
<evidence type="ECO:0000259" key="4">
    <source>
        <dbReference type="PROSITE" id="PS51930"/>
    </source>
</evidence>
<dbReference type="Gene3D" id="3.30.70.1710">
    <property type="match status" value="1"/>
</dbReference>
<dbReference type="GO" id="GO:0031469">
    <property type="term" value="C:bacterial microcompartment"/>
    <property type="evidence" value="ECO:0007669"/>
    <property type="project" value="UniProtKB-SubCell"/>
</dbReference>
<dbReference type="PANTHER" id="PTHR33941">
    <property type="entry name" value="PROPANEDIOL UTILIZATION PROTEIN PDUA"/>
    <property type="match status" value="1"/>
</dbReference>
<dbReference type="Pfam" id="PF00936">
    <property type="entry name" value="BMC"/>
    <property type="match status" value="1"/>
</dbReference>
<organism evidence="5 6">
    <name type="scientific">Holtiella tumoricola</name>
    <dbReference type="NCBI Taxonomy" id="3018743"/>
    <lineage>
        <taxon>Bacteria</taxon>
        <taxon>Bacillati</taxon>
        <taxon>Bacillota</taxon>
        <taxon>Clostridia</taxon>
        <taxon>Lachnospirales</taxon>
        <taxon>Cellulosilyticaceae</taxon>
        <taxon>Holtiella</taxon>
    </lineage>
</organism>
<dbReference type="RefSeq" id="WP_082238707.1">
    <property type="nucleotide sequence ID" value="NZ_JAQIFT010000059.1"/>
</dbReference>
<comment type="similarity">
    <text evidence="3">Belongs to the bacterial microcompartments protein family.</text>
</comment>
<feature type="domain" description="BMC" evidence="4">
    <location>
        <begin position="5"/>
        <end position="89"/>
    </location>
</feature>
<evidence type="ECO:0000313" key="6">
    <source>
        <dbReference type="Proteomes" id="UP001169242"/>
    </source>
</evidence>
<dbReference type="SUPFAM" id="SSF143414">
    <property type="entry name" value="CcmK-like"/>
    <property type="match status" value="1"/>
</dbReference>
<dbReference type="SMART" id="SM00877">
    <property type="entry name" value="BMC"/>
    <property type="match status" value="1"/>
</dbReference>
<dbReference type="EMBL" id="JAQIFT010000059">
    <property type="protein sequence ID" value="MDA3733055.1"/>
    <property type="molecule type" value="Genomic_DNA"/>
</dbReference>
<keyword evidence="2" id="KW-1283">Bacterial microcompartment</keyword>
<evidence type="ECO:0000256" key="3">
    <source>
        <dbReference type="PROSITE-ProRule" id="PRU01278"/>
    </source>
</evidence>
<dbReference type="CDD" id="cd07045">
    <property type="entry name" value="BMC_CcmK_like"/>
    <property type="match status" value="1"/>
</dbReference>
<dbReference type="PANTHER" id="PTHR33941:SF11">
    <property type="entry name" value="BACTERIAL MICROCOMPARTMENT SHELL PROTEIN PDUJ"/>
    <property type="match status" value="1"/>
</dbReference>
<accession>A0AA42J239</accession>
<keyword evidence="6" id="KW-1185">Reference proteome</keyword>
<dbReference type="InterPro" id="IPR050575">
    <property type="entry name" value="BMC_shell"/>
</dbReference>
<dbReference type="AlphaFoldDB" id="A0AA42J239"/>
<protein>
    <submittedName>
        <fullName evidence="5">BMC domain-containing protein</fullName>
    </submittedName>
</protein>
<gene>
    <name evidence="5" type="ORF">PBV87_16385</name>
</gene>
<dbReference type="InterPro" id="IPR037233">
    <property type="entry name" value="CcmK-like_sf"/>
</dbReference>
<evidence type="ECO:0000256" key="1">
    <source>
        <dbReference type="ARBA" id="ARBA00024322"/>
    </source>
</evidence>
<comment type="subcellular location">
    <subcellularLocation>
        <location evidence="1">Bacterial microcompartment</location>
    </subcellularLocation>
</comment>
<dbReference type="InterPro" id="IPR000249">
    <property type="entry name" value="BMC_dom"/>
</dbReference>
<evidence type="ECO:0000313" key="5">
    <source>
        <dbReference type="EMBL" id="MDA3733055.1"/>
    </source>
</evidence>
<reference evidence="5" key="1">
    <citation type="journal article" date="2023" name="Int. J. Syst. Evol. Microbiol.">
        <title>&lt;i&gt;Holtiella tumoricola&lt;/i&gt; gen. nov. sp. nov., isolated from a human clinical sample.</title>
        <authorList>
            <person name="Allen-Vercoe E."/>
            <person name="Daigneault M.C."/>
            <person name="Vancuren S.J."/>
            <person name="Cochrane K."/>
            <person name="O'Neal L.L."/>
            <person name="Sankaranarayanan K."/>
            <person name="Lawson P.A."/>
        </authorList>
    </citation>
    <scope>NUCLEOTIDE SEQUENCE</scope>
    <source>
        <strain evidence="5">CC70A</strain>
    </source>
</reference>
<dbReference type="Proteomes" id="UP001169242">
    <property type="component" value="Unassembled WGS sequence"/>
</dbReference>
<dbReference type="InterPro" id="IPR044872">
    <property type="entry name" value="CcmK/CsoS1_BMC"/>
</dbReference>
<sequence>MRTEALGLIEVIGYPTAIEAADSALKAANVKLASITKVDGGIMTVQILGDVGAVQAAVQAGGMAAARVGMVRATHVIPRVEASLFDTVLKFKTIPQVPEGQISLSEKGMQKDNTTITKTQTLSDEEVKIILPPKMPTSKEVEIDDLAEDEIEKKTPKVVEERIIGLEAKSNSELRALVVEKGIDIPAKKLNATKKQDLISILSDYYQREEGEV</sequence>
<comment type="caution">
    <text evidence="5">The sequence shown here is derived from an EMBL/GenBank/DDBJ whole genome shotgun (WGS) entry which is preliminary data.</text>
</comment>
<name>A0AA42J239_9FIRM</name>